<dbReference type="InterPro" id="IPR021139">
    <property type="entry name" value="NYN"/>
</dbReference>
<feature type="region of interest" description="Disordered" evidence="1">
    <location>
        <begin position="348"/>
        <end position="432"/>
    </location>
</feature>
<dbReference type="OrthoDB" id="9783963at2"/>
<evidence type="ECO:0000256" key="1">
    <source>
        <dbReference type="SAM" id="MobiDB-lite"/>
    </source>
</evidence>
<keyword evidence="4" id="KW-1185">Reference proteome</keyword>
<dbReference type="HOGENOM" id="CLU_634435_0_0_5"/>
<comment type="caution">
    <text evidence="3">The sequence shown here is derived from an EMBL/GenBank/DDBJ whole genome shotgun (WGS) entry which is preliminary data.</text>
</comment>
<dbReference type="PANTHER" id="PTHR35811">
    <property type="entry name" value="SLR1870 PROTEIN"/>
    <property type="match status" value="1"/>
</dbReference>
<organism evidence="3 4">
    <name type="scientific">Rubellimicrobium mesophilum DSM 19309</name>
    <dbReference type="NCBI Taxonomy" id="442562"/>
    <lineage>
        <taxon>Bacteria</taxon>
        <taxon>Pseudomonadati</taxon>
        <taxon>Pseudomonadota</taxon>
        <taxon>Alphaproteobacteria</taxon>
        <taxon>Rhodobacterales</taxon>
        <taxon>Roseobacteraceae</taxon>
        <taxon>Rubellimicrobium</taxon>
    </lineage>
</organism>
<dbReference type="Gene3D" id="3.40.50.1010">
    <property type="entry name" value="5'-nuclease"/>
    <property type="match status" value="1"/>
</dbReference>
<dbReference type="AlphaFoldDB" id="A0A017HIX1"/>
<feature type="compositionally biased region" description="Low complexity" evidence="1">
    <location>
        <begin position="349"/>
        <end position="385"/>
    </location>
</feature>
<dbReference type="PANTHER" id="PTHR35811:SF1">
    <property type="entry name" value="HTH OST-TYPE DOMAIN-CONTAINING PROTEIN"/>
    <property type="match status" value="1"/>
</dbReference>
<proteinExistence type="predicted"/>
<dbReference type="STRING" id="442562.Rumeso_04434"/>
<evidence type="ECO:0000313" key="3">
    <source>
        <dbReference type="EMBL" id="EYD74063.1"/>
    </source>
</evidence>
<dbReference type="Pfam" id="PF01936">
    <property type="entry name" value="NYN"/>
    <property type="match status" value="1"/>
</dbReference>
<name>A0A017HIX1_9RHOB</name>
<protein>
    <recommendedName>
        <fullName evidence="2">NYN domain-containing protein</fullName>
    </recommendedName>
</protein>
<reference evidence="3 4" key="1">
    <citation type="submission" date="2013-02" db="EMBL/GenBank/DDBJ databases">
        <authorList>
            <person name="Fiebig A."/>
            <person name="Goeker M."/>
            <person name="Klenk H.-P.P."/>
        </authorList>
    </citation>
    <scope>NUCLEOTIDE SEQUENCE [LARGE SCALE GENOMIC DNA]</scope>
    <source>
        <strain evidence="3 4">DSM 19309</strain>
    </source>
</reference>
<dbReference type="EMBL" id="AOSK01000124">
    <property type="protein sequence ID" value="EYD74063.1"/>
    <property type="molecule type" value="Genomic_DNA"/>
</dbReference>
<evidence type="ECO:0000313" key="4">
    <source>
        <dbReference type="Proteomes" id="UP000019666"/>
    </source>
</evidence>
<feature type="compositionally biased region" description="Polar residues" evidence="1">
    <location>
        <begin position="407"/>
        <end position="416"/>
    </location>
</feature>
<accession>A0A017HIX1</accession>
<sequence length="432" mass="46935">MTSAEVVDLRREQDGGGFMVMRSALFVDFDNVLLGLQPTSKVGAQRFATSPETWLPWFEAAGHVDDEARDERRILLRRVYMNPDRFGTYRKYFTYCGLETIDCPSLTGMGKNSADIRMVLDIVDALDHPTRFDEFIILSADADFTPVLQKLRAHDRETAVLSTPLTARPLKSAATYAFEVDDFLENALGVSTDTKFDETSVAKVLPLPLAPPPPNSVPLRRAAEILEAHVRKQGWTPTSEVARILLAEQPEFADSQWLGQGKLNAMLSAALQARPGSYARKLRDGVHGIGVAPADEVVAPGAIPPDSADLPAAILEAPTRAKFSTSSSRSSLDRTNLCSDRLWGPSLPRSMARSSARRTGSARAASRASSIGLSARASCRRASSSGIPAGTRHPIRRSGRRMPPVFSPNSPASCDNSMLWGGRPSPPIRSPV</sequence>
<dbReference type="GO" id="GO:0004540">
    <property type="term" value="F:RNA nuclease activity"/>
    <property type="evidence" value="ECO:0007669"/>
    <property type="project" value="InterPro"/>
</dbReference>
<evidence type="ECO:0000259" key="2">
    <source>
        <dbReference type="Pfam" id="PF01936"/>
    </source>
</evidence>
<dbReference type="Proteomes" id="UP000019666">
    <property type="component" value="Unassembled WGS sequence"/>
</dbReference>
<gene>
    <name evidence="3" type="ORF">Rumeso_04434</name>
</gene>
<feature type="domain" description="NYN" evidence="2">
    <location>
        <begin position="22"/>
        <end position="178"/>
    </location>
</feature>